<protein>
    <submittedName>
        <fullName evidence="4">Response regulator</fullName>
    </submittedName>
</protein>
<keyword evidence="5" id="KW-1185">Reference proteome</keyword>
<accession>A0A927C2I0</accession>
<dbReference type="Proteomes" id="UP000610558">
    <property type="component" value="Unassembled WGS sequence"/>
</dbReference>
<dbReference type="SMART" id="SM00448">
    <property type="entry name" value="REC"/>
    <property type="match status" value="1"/>
</dbReference>
<evidence type="ECO:0000313" key="5">
    <source>
        <dbReference type="Proteomes" id="UP000610558"/>
    </source>
</evidence>
<reference evidence="4" key="1">
    <citation type="submission" date="2020-09" db="EMBL/GenBank/DDBJ databases">
        <authorList>
            <person name="Yoon J.-W."/>
        </authorList>
    </citation>
    <scope>NUCLEOTIDE SEQUENCE</scope>
    <source>
        <strain evidence="4">KMU-158</strain>
    </source>
</reference>
<dbReference type="SUPFAM" id="SSF52172">
    <property type="entry name" value="CheY-like"/>
    <property type="match status" value="1"/>
</dbReference>
<feature type="domain" description="Response regulatory" evidence="3">
    <location>
        <begin position="4"/>
        <end position="118"/>
    </location>
</feature>
<dbReference type="PANTHER" id="PTHR44591">
    <property type="entry name" value="STRESS RESPONSE REGULATOR PROTEIN 1"/>
    <property type="match status" value="1"/>
</dbReference>
<dbReference type="PROSITE" id="PS50110">
    <property type="entry name" value="RESPONSE_REGULATORY"/>
    <property type="match status" value="1"/>
</dbReference>
<keyword evidence="1 2" id="KW-0597">Phosphoprotein</keyword>
<dbReference type="RefSeq" id="WP_190764061.1">
    <property type="nucleotide sequence ID" value="NZ_JACXLD010000003.1"/>
</dbReference>
<evidence type="ECO:0000256" key="1">
    <source>
        <dbReference type="ARBA" id="ARBA00022553"/>
    </source>
</evidence>
<dbReference type="InterPro" id="IPR002197">
    <property type="entry name" value="HTH_Fis"/>
</dbReference>
<dbReference type="InterPro" id="IPR050595">
    <property type="entry name" value="Bact_response_regulator"/>
</dbReference>
<dbReference type="InterPro" id="IPR001789">
    <property type="entry name" value="Sig_transdc_resp-reg_receiver"/>
</dbReference>
<dbReference type="CDD" id="cd17563">
    <property type="entry name" value="REC_RegA-like"/>
    <property type="match status" value="1"/>
</dbReference>
<evidence type="ECO:0000259" key="3">
    <source>
        <dbReference type="PROSITE" id="PS50110"/>
    </source>
</evidence>
<sequence length="180" mass="19904">MTETVLIVDDDDIFRQTLSRSLERRGFATVDFSGVEAALAKIHSLHIDKAVIDLKMGSETGLRLIPALREQFPKASILMLTGYASIATAVDAIKLGADNYLQKPAGTKAILEALESKDKAATEVRSDEQAIASPSLDRLTWEYIQRALNDNDGNVSATARQLGMHRRTLQRKLQKRPVKE</sequence>
<dbReference type="Pfam" id="PF00072">
    <property type="entry name" value="Response_reg"/>
    <property type="match status" value="1"/>
</dbReference>
<dbReference type="PRINTS" id="PR01590">
    <property type="entry name" value="HTHFIS"/>
</dbReference>
<dbReference type="SUPFAM" id="SSF46689">
    <property type="entry name" value="Homeodomain-like"/>
    <property type="match status" value="1"/>
</dbReference>
<dbReference type="EMBL" id="JACXLD010000003">
    <property type="protein sequence ID" value="MBD2858832.1"/>
    <property type="molecule type" value="Genomic_DNA"/>
</dbReference>
<proteinExistence type="predicted"/>
<dbReference type="AlphaFoldDB" id="A0A927C2I0"/>
<name>A0A927C2I0_9GAMM</name>
<dbReference type="Pfam" id="PF02954">
    <property type="entry name" value="HTH_8"/>
    <property type="match status" value="1"/>
</dbReference>
<dbReference type="InterPro" id="IPR011006">
    <property type="entry name" value="CheY-like_superfamily"/>
</dbReference>
<gene>
    <name evidence="4" type="ORF">IB286_07385</name>
</gene>
<dbReference type="InterPro" id="IPR009057">
    <property type="entry name" value="Homeodomain-like_sf"/>
</dbReference>
<organism evidence="4 5">
    <name type="scientific">Spongiibacter pelagi</name>
    <dbReference type="NCBI Taxonomy" id="2760804"/>
    <lineage>
        <taxon>Bacteria</taxon>
        <taxon>Pseudomonadati</taxon>
        <taxon>Pseudomonadota</taxon>
        <taxon>Gammaproteobacteria</taxon>
        <taxon>Cellvibrionales</taxon>
        <taxon>Spongiibacteraceae</taxon>
        <taxon>Spongiibacter</taxon>
    </lineage>
</organism>
<evidence type="ECO:0000313" key="4">
    <source>
        <dbReference type="EMBL" id="MBD2858832.1"/>
    </source>
</evidence>
<evidence type="ECO:0000256" key="2">
    <source>
        <dbReference type="PROSITE-ProRule" id="PRU00169"/>
    </source>
</evidence>
<dbReference type="Gene3D" id="1.10.10.60">
    <property type="entry name" value="Homeodomain-like"/>
    <property type="match status" value="1"/>
</dbReference>
<dbReference type="Gene3D" id="3.40.50.2300">
    <property type="match status" value="1"/>
</dbReference>
<dbReference type="PANTHER" id="PTHR44591:SF3">
    <property type="entry name" value="RESPONSE REGULATORY DOMAIN-CONTAINING PROTEIN"/>
    <property type="match status" value="1"/>
</dbReference>
<dbReference type="GO" id="GO:0043565">
    <property type="term" value="F:sequence-specific DNA binding"/>
    <property type="evidence" value="ECO:0007669"/>
    <property type="project" value="InterPro"/>
</dbReference>
<comment type="caution">
    <text evidence="4">The sequence shown here is derived from an EMBL/GenBank/DDBJ whole genome shotgun (WGS) entry which is preliminary data.</text>
</comment>
<feature type="modified residue" description="4-aspartylphosphate" evidence="2">
    <location>
        <position position="53"/>
    </location>
</feature>
<dbReference type="GO" id="GO:0000160">
    <property type="term" value="P:phosphorelay signal transduction system"/>
    <property type="evidence" value="ECO:0007669"/>
    <property type="project" value="InterPro"/>
</dbReference>